<keyword evidence="3" id="KW-0489">Methyltransferase</keyword>
<dbReference type="GO" id="GO:0008168">
    <property type="term" value="F:methyltransferase activity"/>
    <property type="evidence" value="ECO:0007669"/>
    <property type="project" value="UniProtKB-KW"/>
</dbReference>
<dbReference type="PANTHER" id="PTHR43861:SF5">
    <property type="entry name" value="BLL5978 PROTEIN"/>
    <property type="match status" value="1"/>
</dbReference>
<dbReference type="InterPro" id="IPR038576">
    <property type="entry name" value="Methyltransf_Zn-bd_dom_put_sf"/>
</dbReference>
<evidence type="ECO:0000313" key="4">
    <source>
        <dbReference type="Proteomes" id="UP000297564"/>
    </source>
</evidence>
<evidence type="ECO:0000259" key="2">
    <source>
        <dbReference type="Pfam" id="PF08484"/>
    </source>
</evidence>
<proteinExistence type="predicted"/>
<dbReference type="Pfam" id="PF08484">
    <property type="entry name" value="Methyltransf_14"/>
    <property type="match status" value="1"/>
</dbReference>
<dbReference type="SUPFAM" id="SSF53335">
    <property type="entry name" value="S-adenosyl-L-methionine-dependent methyltransferases"/>
    <property type="match status" value="1"/>
</dbReference>
<dbReference type="Gene3D" id="6.10.250.3100">
    <property type="match status" value="1"/>
</dbReference>
<sequence>MSTPAARANATCRFCGSHLEHTFADLGMSPLCESYRTAEQRNTMEPFYPLHVYVCETCLLVQLQEYVSPAEIFTEYAYFSSYSDSWLAHARDYAQAMTKRRRLGPESLVVELASNDGYLLQYFLAQGVPVLGIEPAANVAREAVRKGVPTLTRFFGRELAADLASRGTHADLIVANNVLAHVPDICSFVEGIQALLKPDGVVTFEFPHLMRLMEGNQFDTIYHEHFSYLSLLSATRVLARFGLTVFDVEELPTHGGSLRVFARHAAAAQPAVSERVRELALREEEAGFSRLDTYFSFGEKVKATKREILAFLIEAKRAGKSIAGYGAPGKGNTLLNYCGIRTDFIDYTVDRNPYKHGKFLPGTHIPIHPPEKLAQTRPDYVVILPWNLREEISRQLSCVRDWGGRFVVFIPQVEVF</sequence>
<keyword evidence="4" id="KW-1185">Reference proteome</keyword>
<dbReference type="AlphaFoldDB" id="A0A4Z0BDN6"/>
<name>A0A4Z0BDN6_9BURK</name>
<dbReference type="Proteomes" id="UP000297564">
    <property type="component" value="Unassembled WGS sequence"/>
</dbReference>
<gene>
    <name evidence="3" type="ORF">EZ242_19765</name>
</gene>
<dbReference type="Pfam" id="PF08421">
    <property type="entry name" value="Methyltransf_13"/>
    <property type="match status" value="1"/>
</dbReference>
<dbReference type="Gene3D" id="6.20.50.110">
    <property type="entry name" value="Methyltransferase, zinc-binding domain"/>
    <property type="match status" value="1"/>
</dbReference>
<feature type="domain" description="C-methyltransferase" evidence="2">
    <location>
        <begin position="252"/>
        <end position="411"/>
    </location>
</feature>
<evidence type="ECO:0000259" key="1">
    <source>
        <dbReference type="Pfam" id="PF08421"/>
    </source>
</evidence>
<dbReference type="Pfam" id="PF13489">
    <property type="entry name" value="Methyltransf_23"/>
    <property type="match status" value="1"/>
</dbReference>
<dbReference type="EMBL" id="SMLL01000008">
    <property type="protein sequence ID" value="TFY96910.1"/>
    <property type="molecule type" value="Genomic_DNA"/>
</dbReference>
<feature type="domain" description="Methyltransferase putative zinc binding" evidence="1">
    <location>
        <begin position="12"/>
        <end position="73"/>
    </location>
</feature>
<organism evidence="3 4">
    <name type="scientific">Ramlibacter rhizophilus</name>
    <dbReference type="NCBI Taxonomy" id="1781167"/>
    <lineage>
        <taxon>Bacteria</taxon>
        <taxon>Pseudomonadati</taxon>
        <taxon>Pseudomonadota</taxon>
        <taxon>Betaproteobacteria</taxon>
        <taxon>Burkholderiales</taxon>
        <taxon>Comamonadaceae</taxon>
        <taxon>Ramlibacter</taxon>
    </lineage>
</organism>
<dbReference type="PANTHER" id="PTHR43861">
    <property type="entry name" value="TRANS-ACONITATE 2-METHYLTRANSFERASE-RELATED"/>
    <property type="match status" value="1"/>
</dbReference>
<protein>
    <submittedName>
        <fullName evidence="3">Class I SAM-dependent methyltransferase</fullName>
    </submittedName>
</protein>
<evidence type="ECO:0000313" key="3">
    <source>
        <dbReference type="EMBL" id="TFY96910.1"/>
    </source>
</evidence>
<keyword evidence="3" id="KW-0808">Transferase</keyword>
<reference evidence="3 4" key="1">
    <citation type="submission" date="2019-03" db="EMBL/GenBank/DDBJ databases">
        <title>Ramlibacter rhizophilus CCTCC AB2015357, whole genome shotgun sequence.</title>
        <authorList>
            <person name="Zhang X."/>
            <person name="Feng G."/>
            <person name="Zhu H."/>
        </authorList>
    </citation>
    <scope>NUCLEOTIDE SEQUENCE [LARGE SCALE GENOMIC DNA]</scope>
    <source>
        <strain evidence="3 4">CCTCC AB2015357</strain>
    </source>
</reference>
<dbReference type="InterPro" id="IPR029063">
    <property type="entry name" value="SAM-dependent_MTases_sf"/>
</dbReference>
<dbReference type="GO" id="GO:0032259">
    <property type="term" value="P:methylation"/>
    <property type="evidence" value="ECO:0007669"/>
    <property type="project" value="UniProtKB-KW"/>
</dbReference>
<dbReference type="Gene3D" id="3.40.50.150">
    <property type="entry name" value="Vaccinia Virus protein VP39"/>
    <property type="match status" value="1"/>
</dbReference>
<dbReference type="Gene3D" id="3.40.50.720">
    <property type="entry name" value="NAD(P)-binding Rossmann-like Domain"/>
    <property type="match status" value="1"/>
</dbReference>
<accession>A0A4Z0BDN6</accession>
<dbReference type="OrthoDB" id="9815644at2"/>
<dbReference type="RefSeq" id="WP_135286921.1">
    <property type="nucleotide sequence ID" value="NZ_SMLL01000008.1"/>
</dbReference>
<dbReference type="InterPro" id="IPR013691">
    <property type="entry name" value="MeTrfase_14"/>
</dbReference>
<dbReference type="InterPro" id="IPR013630">
    <property type="entry name" value="Methyltransf_Zn-bd_dom_put"/>
</dbReference>
<comment type="caution">
    <text evidence="3">The sequence shown here is derived from an EMBL/GenBank/DDBJ whole genome shotgun (WGS) entry which is preliminary data.</text>
</comment>